<dbReference type="InterPro" id="IPR000620">
    <property type="entry name" value="EamA_dom"/>
</dbReference>
<evidence type="ECO:0000256" key="1">
    <source>
        <dbReference type="SAM" id="Phobius"/>
    </source>
</evidence>
<evidence type="ECO:0000259" key="2">
    <source>
        <dbReference type="Pfam" id="PF00892"/>
    </source>
</evidence>
<dbReference type="InterPro" id="IPR037185">
    <property type="entry name" value="EmrE-like"/>
</dbReference>
<evidence type="ECO:0000313" key="3">
    <source>
        <dbReference type="EMBL" id="QHT87232.1"/>
    </source>
</evidence>
<reference evidence="3" key="1">
    <citation type="journal article" date="2020" name="Nature">
        <title>Giant virus diversity and host interactions through global metagenomics.</title>
        <authorList>
            <person name="Schulz F."/>
            <person name="Roux S."/>
            <person name="Paez-Espino D."/>
            <person name="Jungbluth S."/>
            <person name="Walsh D.A."/>
            <person name="Denef V.J."/>
            <person name="McMahon K.D."/>
            <person name="Konstantinidis K.T."/>
            <person name="Eloe-Fadrosh E.A."/>
            <person name="Kyrpides N.C."/>
            <person name="Woyke T."/>
        </authorList>
    </citation>
    <scope>NUCLEOTIDE SEQUENCE</scope>
    <source>
        <strain evidence="3">GVMAG-M-3300023184-190</strain>
    </source>
</reference>
<feature type="transmembrane region" description="Helical" evidence="1">
    <location>
        <begin position="33"/>
        <end position="54"/>
    </location>
</feature>
<sequence length="155" mass="17221">MKLVILLTALFIAVLEGLAPIIHKHLLAQISPATLLVVGALAYFFCVFCFALYHKETLITEIPTISKRDWLIILGSTAITGFVVNILYYTILQNHESFVIAALIFCSPVFTMLILFLFMNHKLNGFSVLGVLSIVLGVICIAFSEAEDKEENFLP</sequence>
<organism evidence="3">
    <name type="scientific">viral metagenome</name>
    <dbReference type="NCBI Taxonomy" id="1070528"/>
    <lineage>
        <taxon>unclassified sequences</taxon>
        <taxon>metagenomes</taxon>
        <taxon>organismal metagenomes</taxon>
    </lineage>
</organism>
<accession>A0A6C0I375</accession>
<keyword evidence="1" id="KW-1133">Transmembrane helix</keyword>
<feature type="transmembrane region" description="Helical" evidence="1">
    <location>
        <begin position="125"/>
        <end position="144"/>
    </location>
</feature>
<protein>
    <recommendedName>
        <fullName evidence="2">EamA domain-containing protein</fullName>
    </recommendedName>
</protein>
<keyword evidence="1" id="KW-0812">Transmembrane</keyword>
<dbReference type="GO" id="GO:0016020">
    <property type="term" value="C:membrane"/>
    <property type="evidence" value="ECO:0007669"/>
    <property type="project" value="InterPro"/>
</dbReference>
<dbReference type="AlphaFoldDB" id="A0A6C0I375"/>
<dbReference type="Pfam" id="PF00892">
    <property type="entry name" value="EamA"/>
    <property type="match status" value="1"/>
</dbReference>
<feature type="transmembrane region" description="Helical" evidence="1">
    <location>
        <begin position="97"/>
        <end position="118"/>
    </location>
</feature>
<dbReference type="EMBL" id="MN740085">
    <property type="protein sequence ID" value="QHT87232.1"/>
    <property type="molecule type" value="Genomic_DNA"/>
</dbReference>
<proteinExistence type="predicted"/>
<feature type="transmembrane region" description="Helical" evidence="1">
    <location>
        <begin position="70"/>
        <end position="91"/>
    </location>
</feature>
<dbReference type="SUPFAM" id="SSF103481">
    <property type="entry name" value="Multidrug resistance efflux transporter EmrE"/>
    <property type="match status" value="1"/>
</dbReference>
<keyword evidence="1" id="KW-0472">Membrane</keyword>
<name>A0A6C0I375_9ZZZZ</name>
<feature type="domain" description="EamA" evidence="2">
    <location>
        <begin position="6"/>
        <end position="142"/>
    </location>
</feature>